<comment type="catalytic activity">
    <reaction evidence="13">
        <text>ATP + (deoxyribonucleotide)n-3'-hydroxyl + 5'-phospho-(deoxyribonucleotide)m = (deoxyribonucleotide)n+m + AMP + diphosphate.</text>
        <dbReference type="EC" id="6.5.1.1"/>
    </reaction>
</comment>
<dbReference type="GO" id="GO:0003910">
    <property type="term" value="F:DNA ligase (ATP) activity"/>
    <property type="evidence" value="ECO:0007669"/>
    <property type="project" value="UniProtKB-EC"/>
</dbReference>
<dbReference type="SUPFAM" id="SSF117018">
    <property type="entry name" value="ATP-dependent DNA ligase DNA-binding domain"/>
    <property type="match status" value="1"/>
</dbReference>
<dbReference type="GO" id="GO:0006281">
    <property type="term" value="P:DNA repair"/>
    <property type="evidence" value="ECO:0007669"/>
    <property type="project" value="UniProtKB-KW"/>
</dbReference>
<dbReference type="InterPro" id="IPR036599">
    <property type="entry name" value="DNA_ligase_N_sf"/>
</dbReference>
<dbReference type="OrthoDB" id="9767858at2"/>
<dbReference type="GO" id="GO:0006260">
    <property type="term" value="P:DNA replication"/>
    <property type="evidence" value="ECO:0007669"/>
    <property type="project" value="UniProtKB-KW"/>
</dbReference>
<evidence type="ECO:0000313" key="15">
    <source>
        <dbReference type="EMBL" id="ARU01365.1"/>
    </source>
</evidence>
<keyword evidence="16" id="KW-1185">Reference proteome</keyword>
<dbReference type="InterPro" id="IPR012308">
    <property type="entry name" value="DNA_ligase_ATP-dep_N"/>
</dbReference>
<evidence type="ECO:0000256" key="7">
    <source>
        <dbReference type="ARBA" id="ARBA00022763"/>
    </source>
</evidence>
<dbReference type="InterPro" id="IPR026333">
    <property type="entry name" value="ATP_dep_DNA_lig_pp_1105_fam"/>
</dbReference>
<reference evidence="15 16" key="1">
    <citation type="submission" date="2017-05" db="EMBL/GenBank/DDBJ databases">
        <title>Genome Sequence of Loktanella vestfoldensis Strain SMR4r Isolated from a Culture of the Diatom Skeletonema marinoi.</title>
        <authorList>
            <person name="Topel M."/>
            <person name="Pinder M.I.M."/>
            <person name="Johansson O.N."/>
            <person name="Kourtchenko O."/>
            <person name="Godhe A."/>
            <person name="Clarke A.K."/>
        </authorList>
    </citation>
    <scope>NUCLEOTIDE SEQUENCE [LARGE SCALE GENOMIC DNA]</scope>
    <source>
        <strain evidence="15 16">SMR4r</strain>
    </source>
</reference>
<feature type="domain" description="ATP-dependent DNA ligase family profile" evidence="14">
    <location>
        <begin position="302"/>
        <end position="433"/>
    </location>
</feature>
<keyword evidence="3" id="KW-0132">Cell division</keyword>
<name>A0A1Y0ECM9_9RHOB</name>
<sequence>MKAFAALFAQLDESTKTSVKVAALAAYFRTAPDSDKLWTLALFTGRRPKRVITASKLRLWAAEVAGLPDWLFEESYSIVGDLAETIALVLPPPRATSDESLTYWIMHLRALGMQDEEVRKAGIIAAWDRLPPAERFLFTKLLTGGFRIGVSAKLMIRALAQATGQPEPELTHRLMGNWTPDNVTWTSLIEADDPGTDASRPYPFYLAYGLEDLDALGPPADWSAERKWDGIRGQFILRGSNHYLWSRGEDLMTDRFPELAQLCDALPDGTVIDGEVLAFADDAPLPFAALQKRIGRKTVPRKLLAEAPVILMAYDLLELDRSDIRQQPFAERRAHLARLVARVSTRAPLRLSPQVTFTTWDDLAAEREKSRDLGAEGLMLKRHDSPYLAGRKKGDWWKWKVDPLTIDAVMIYAQSGSGRRANLFTDYTFAVRDGDALVPFTKAYSGLTDVEFRQITAWVRKNTLQKFGPVRQVPPVHVFEIAFEGISESPRHKSGVALRFPRMLRWRQDKPLAEANTLDDLREMLRLYG</sequence>
<dbReference type="InterPro" id="IPR016059">
    <property type="entry name" value="DNA_ligase_ATP-dep_CS"/>
</dbReference>
<dbReference type="InterPro" id="IPR012340">
    <property type="entry name" value="NA-bd_OB-fold"/>
</dbReference>
<dbReference type="PROSITE" id="PS00697">
    <property type="entry name" value="DNA_LIGASE_A1"/>
    <property type="match status" value="1"/>
</dbReference>
<proteinExistence type="predicted"/>
<dbReference type="PANTHER" id="PTHR45674">
    <property type="entry name" value="DNA LIGASE 1/3 FAMILY MEMBER"/>
    <property type="match status" value="1"/>
</dbReference>
<dbReference type="STRING" id="1122181.GCA_000382265_02390"/>
<dbReference type="Pfam" id="PF04675">
    <property type="entry name" value="DNA_ligase_A_N"/>
    <property type="match status" value="1"/>
</dbReference>
<organism evidence="15 16">
    <name type="scientific">Yoonia vestfoldensis</name>
    <dbReference type="NCBI Taxonomy" id="245188"/>
    <lineage>
        <taxon>Bacteria</taxon>
        <taxon>Pseudomonadati</taxon>
        <taxon>Pseudomonadota</taxon>
        <taxon>Alphaproteobacteria</taxon>
        <taxon>Rhodobacterales</taxon>
        <taxon>Paracoccaceae</taxon>
        <taxon>Yoonia</taxon>
    </lineage>
</organism>
<evidence type="ECO:0000256" key="6">
    <source>
        <dbReference type="ARBA" id="ARBA00022741"/>
    </source>
</evidence>
<evidence type="ECO:0000256" key="11">
    <source>
        <dbReference type="ARBA" id="ARBA00023204"/>
    </source>
</evidence>
<dbReference type="EC" id="6.5.1.1" evidence="1"/>
<keyword evidence="9" id="KW-0460">Magnesium</keyword>
<evidence type="ECO:0000256" key="5">
    <source>
        <dbReference type="ARBA" id="ARBA00022723"/>
    </source>
</evidence>
<dbReference type="GO" id="GO:0046872">
    <property type="term" value="F:metal ion binding"/>
    <property type="evidence" value="ECO:0007669"/>
    <property type="project" value="UniProtKB-KW"/>
</dbReference>
<evidence type="ECO:0000256" key="10">
    <source>
        <dbReference type="ARBA" id="ARBA00023172"/>
    </source>
</evidence>
<evidence type="ECO:0000256" key="8">
    <source>
        <dbReference type="ARBA" id="ARBA00022840"/>
    </source>
</evidence>
<dbReference type="Gene3D" id="3.30.470.30">
    <property type="entry name" value="DNA ligase/mRNA capping enzyme"/>
    <property type="match status" value="1"/>
</dbReference>
<protein>
    <recommendedName>
        <fullName evidence="1">DNA ligase (ATP)</fullName>
        <ecNumber evidence="1">6.5.1.1</ecNumber>
    </recommendedName>
</protein>
<evidence type="ECO:0000256" key="9">
    <source>
        <dbReference type="ARBA" id="ARBA00022842"/>
    </source>
</evidence>
<evidence type="ECO:0000256" key="4">
    <source>
        <dbReference type="ARBA" id="ARBA00022705"/>
    </source>
</evidence>
<dbReference type="GO" id="GO:0003677">
    <property type="term" value="F:DNA binding"/>
    <property type="evidence" value="ECO:0007669"/>
    <property type="project" value="InterPro"/>
</dbReference>
<dbReference type="Pfam" id="PF04679">
    <property type="entry name" value="DNA_ligase_A_C"/>
    <property type="match status" value="1"/>
</dbReference>
<dbReference type="InterPro" id="IPR050191">
    <property type="entry name" value="ATP-dep_DNA_ligase"/>
</dbReference>
<dbReference type="GO" id="GO:0005524">
    <property type="term" value="F:ATP binding"/>
    <property type="evidence" value="ECO:0007669"/>
    <property type="project" value="UniProtKB-KW"/>
</dbReference>
<dbReference type="PROSITE" id="PS50160">
    <property type="entry name" value="DNA_LIGASE_A3"/>
    <property type="match status" value="1"/>
</dbReference>
<dbReference type="GO" id="GO:0051301">
    <property type="term" value="P:cell division"/>
    <property type="evidence" value="ECO:0007669"/>
    <property type="project" value="UniProtKB-KW"/>
</dbReference>
<dbReference type="PANTHER" id="PTHR45674:SF13">
    <property type="entry name" value="DNA LIGASE-RELATED"/>
    <property type="match status" value="1"/>
</dbReference>
<accession>A0A1Y0ECM9</accession>
<keyword evidence="12" id="KW-0131">Cell cycle</keyword>
<dbReference type="Gene3D" id="2.40.50.140">
    <property type="entry name" value="Nucleic acid-binding proteins"/>
    <property type="match status" value="1"/>
</dbReference>
<keyword evidence="8" id="KW-0067">ATP-binding</keyword>
<evidence type="ECO:0000256" key="12">
    <source>
        <dbReference type="ARBA" id="ARBA00023306"/>
    </source>
</evidence>
<keyword evidence="2 15" id="KW-0436">Ligase</keyword>
<dbReference type="Pfam" id="PF01068">
    <property type="entry name" value="DNA_ligase_A_M"/>
    <property type="match status" value="1"/>
</dbReference>
<evidence type="ECO:0000256" key="3">
    <source>
        <dbReference type="ARBA" id="ARBA00022618"/>
    </source>
</evidence>
<dbReference type="CDD" id="cd07972">
    <property type="entry name" value="OBF_DNA_ligase_Arch_LigB"/>
    <property type="match status" value="1"/>
</dbReference>
<evidence type="ECO:0000259" key="14">
    <source>
        <dbReference type="PROSITE" id="PS50160"/>
    </source>
</evidence>
<evidence type="ECO:0000256" key="1">
    <source>
        <dbReference type="ARBA" id="ARBA00012727"/>
    </source>
</evidence>
<keyword evidence="5" id="KW-0479">Metal-binding</keyword>
<gene>
    <name evidence="15" type="primary">ligB</name>
    <name evidence="15" type="ORF">LOKVESSMR4R_02055</name>
</gene>
<keyword evidence="4" id="KW-0235">DNA replication</keyword>
<evidence type="ECO:0000256" key="13">
    <source>
        <dbReference type="ARBA" id="ARBA00034003"/>
    </source>
</evidence>
<dbReference type="Gene3D" id="1.10.3260.10">
    <property type="entry name" value="DNA ligase, ATP-dependent, N-terminal domain"/>
    <property type="match status" value="1"/>
</dbReference>
<dbReference type="NCBIfam" id="TIGR04120">
    <property type="entry name" value="DNA_lig_bact"/>
    <property type="match status" value="1"/>
</dbReference>
<dbReference type="RefSeq" id="WP_087208087.1">
    <property type="nucleotide sequence ID" value="NZ_CP021431.1"/>
</dbReference>
<evidence type="ECO:0000313" key="16">
    <source>
        <dbReference type="Proteomes" id="UP000195273"/>
    </source>
</evidence>
<keyword evidence="10" id="KW-0233">DNA recombination</keyword>
<dbReference type="Proteomes" id="UP000195273">
    <property type="component" value="Chromosome"/>
</dbReference>
<keyword evidence="11" id="KW-0234">DNA repair</keyword>
<dbReference type="InterPro" id="IPR012310">
    <property type="entry name" value="DNA_ligase_ATP-dep_cent"/>
</dbReference>
<dbReference type="CDD" id="cd07897">
    <property type="entry name" value="Adenylation_DNA_ligase_Bac1"/>
    <property type="match status" value="1"/>
</dbReference>
<dbReference type="EMBL" id="CP021431">
    <property type="protein sequence ID" value="ARU01365.1"/>
    <property type="molecule type" value="Genomic_DNA"/>
</dbReference>
<dbReference type="NCBIfam" id="NF006701">
    <property type="entry name" value="PRK09247.1"/>
    <property type="match status" value="1"/>
</dbReference>
<keyword evidence="6" id="KW-0547">Nucleotide-binding</keyword>
<dbReference type="SUPFAM" id="SSF50249">
    <property type="entry name" value="Nucleic acid-binding proteins"/>
    <property type="match status" value="1"/>
</dbReference>
<dbReference type="InterPro" id="IPR012309">
    <property type="entry name" value="DNA_ligase_ATP-dep_C"/>
</dbReference>
<evidence type="ECO:0000256" key="2">
    <source>
        <dbReference type="ARBA" id="ARBA00022598"/>
    </source>
</evidence>
<dbReference type="SUPFAM" id="SSF56091">
    <property type="entry name" value="DNA ligase/mRNA capping enzyme, catalytic domain"/>
    <property type="match status" value="1"/>
</dbReference>
<keyword evidence="7" id="KW-0227">DNA damage</keyword>
<dbReference type="GO" id="GO:0006310">
    <property type="term" value="P:DNA recombination"/>
    <property type="evidence" value="ECO:0007669"/>
    <property type="project" value="UniProtKB-KW"/>
</dbReference>
<dbReference type="AlphaFoldDB" id="A0A1Y0ECM9"/>
<dbReference type="KEGG" id="lvs:LOKVESSMR4R_02055"/>